<sequence>MSIALAHRRRAISTVVGALIFLLIFFVAISTIYFIINNLSEYVITVKEYQEQQAWKSSENLDVYVYDNEGFTFVRIRNLSPNTAIVDYIWVNHTVVDASLVIASGEDVDFNTSQPYFEGIQVKVVTTRGNVFTPRFLVRYRADVIWGGDVYKHYENGSLKLISRGLIFQDEFEGASLNTTAWNTYIINGGAPPSVSQGCLWLRSAMVLNKVAYISDCVIQVRVKSYTLTESSSSYGAGIFARSVGNAGDQRDTSYVLNFTTTKEIHQVFIPPSLWMSIANITKSLSLFFDGKKLGRNTNYGPDNNTWYVIKFALNGTRLEGFVYYDNSSCLLAKVYAEDNSRNSGWFGLIDEDVNSVSCFDYIRVYRNSTIVINGVKAGMVIKLIKPNGEVYKQYEIIDDNLQNITLTLDDVQFPLRNWVIEIS</sequence>
<dbReference type="AlphaFoldDB" id="A0A497ELA4"/>
<comment type="caution">
    <text evidence="2">The sequence shown here is derived from an EMBL/GenBank/DDBJ whole genome shotgun (WGS) entry which is preliminary data.</text>
</comment>
<evidence type="ECO:0000313" key="2">
    <source>
        <dbReference type="EMBL" id="RLE47634.1"/>
    </source>
</evidence>
<protein>
    <submittedName>
        <fullName evidence="2">Uncharacterized protein</fullName>
    </submittedName>
</protein>
<dbReference type="Gene3D" id="2.60.120.560">
    <property type="entry name" value="Exo-inulinase, domain 1"/>
    <property type="match status" value="1"/>
</dbReference>
<keyword evidence="1" id="KW-0812">Transmembrane</keyword>
<organism evidence="2 3">
    <name type="scientific">Thermoproteota archaeon</name>
    <dbReference type="NCBI Taxonomy" id="2056631"/>
    <lineage>
        <taxon>Archaea</taxon>
        <taxon>Thermoproteota</taxon>
    </lineage>
</organism>
<gene>
    <name evidence="2" type="ORF">DRJ31_08560</name>
</gene>
<evidence type="ECO:0000256" key="1">
    <source>
        <dbReference type="SAM" id="Phobius"/>
    </source>
</evidence>
<keyword evidence="1" id="KW-0472">Membrane</keyword>
<keyword evidence="1" id="KW-1133">Transmembrane helix</keyword>
<reference evidence="2 3" key="1">
    <citation type="submission" date="2018-06" db="EMBL/GenBank/DDBJ databases">
        <title>Extensive metabolic versatility and redundancy in microbially diverse, dynamic hydrothermal sediments.</title>
        <authorList>
            <person name="Dombrowski N."/>
            <person name="Teske A."/>
            <person name="Baker B.J."/>
        </authorList>
    </citation>
    <scope>NUCLEOTIDE SEQUENCE [LARGE SCALE GENOMIC DNA]</scope>
    <source>
        <strain evidence="2">B66_G16</strain>
    </source>
</reference>
<name>A0A497ELA4_9CREN</name>
<accession>A0A497ELA4</accession>
<dbReference type="Proteomes" id="UP000278475">
    <property type="component" value="Unassembled WGS sequence"/>
</dbReference>
<feature type="transmembrane region" description="Helical" evidence="1">
    <location>
        <begin position="12"/>
        <end position="36"/>
    </location>
</feature>
<proteinExistence type="predicted"/>
<evidence type="ECO:0000313" key="3">
    <source>
        <dbReference type="Proteomes" id="UP000278475"/>
    </source>
</evidence>
<dbReference type="EMBL" id="QMQV01000115">
    <property type="protein sequence ID" value="RLE47634.1"/>
    <property type="molecule type" value="Genomic_DNA"/>
</dbReference>